<comment type="caution">
    <text evidence="1">The sequence shown here is derived from an EMBL/GenBank/DDBJ whole genome shotgun (WGS) entry which is preliminary data.</text>
</comment>
<accession>A0ABP3H408</accession>
<evidence type="ECO:0000313" key="1">
    <source>
        <dbReference type="EMBL" id="GAA0358925.1"/>
    </source>
</evidence>
<gene>
    <name evidence="1" type="ORF">GCM10010319_40380</name>
</gene>
<dbReference type="Proteomes" id="UP001500063">
    <property type="component" value="Unassembled WGS sequence"/>
</dbReference>
<evidence type="ECO:0000313" key="2">
    <source>
        <dbReference type="Proteomes" id="UP001500063"/>
    </source>
</evidence>
<dbReference type="RefSeq" id="WP_344119590.1">
    <property type="nucleotide sequence ID" value="NZ_BAAABW010000022.1"/>
</dbReference>
<dbReference type="EMBL" id="BAAABW010000022">
    <property type="protein sequence ID" value="GAA0358925.1"/>
    <property type="molecule type" value="Genomic_DNA"/>
</dbReference>
<keyword evidence="2" id="KW-1185">Reference proteome</keyword>
<name>A0ABP3H408_9ACTN</name>
<sequence>MVLSVSATRLHGFSSLLRRAADDAVEARGYVRRHGAIGSTEQGLLTRVIDLHGDLADTVAAAMGRLERVLRESADEVDRAAGGYRASDLREASRMDAARRKVRQ</sequence>
<evidence type="ECO:0008006" key="3">
    <source>
        <dbReference type="Google" id="ProtNLM"/>
    </source>
</evidence>
<reference evidence="2" key="1">
    <citation type="journal article" date="2019" name="Int. J. Syst. Evol. Microbiol.">
        <title>The Global Catalogue of Microorganisms (GCM) 10K type strain sequencing project: providing services to taxonomists for standard genome sequencing and annotation.</title>
        <authorList>
            <consortium name="The Broad Institute Genomics Platform"/>
            <consortium name="The Broad Institute Genome Sequencing Center for Infectious Disease"/>
            <person name="Wu L."/>
            <person name="Ma J."/>
        </authorList>
    </citation>
    <scope>NUCLEOTIDE SEQUENCE [LARGE SCALE GENOMIC DNA]</scope>
    <source>
        <strain evidence="2">JCM 4565</strain>
    </source>
</reference>
<protein>
    <recommendedName>
        <fullName evidence="3">Excreted virulence factor EspC (Type VII ESX diderm)</fullName>
    </recommendedName>
</protein>
<proteinExistence type="predicted"/>
<organism evidence="1 2">
    <name type="scientific">Streptomyces blastmyceticus</name>
    <dbReference type="NCBI Taxonomy" id="68180"/>
    <lineage>
        <taxon>Bacteria</taxon>
        <taxon>Bacillati</taxon>
        <taxon>Actinomycetota</taxon>
        <taxon>Actinomycetes</taxon>
        <taxon>Kitasatosporales</taxon>
        <taxon>Streptomycetaceae</taxon>
        <taxon>Streptomyces</taxon>
    </lineage>
</organism>